<comment type="cofactor">
    <cofactor evidence="1">
        <name>FAD</name>
        <dbReference type="ChEBI" id="CHEBI:57692"/>
    </cofactor>
</comment>
<dbReference type="GO" id="GO:0005739">
    <property type="term" value="C:mitochondrion"/>
    <property type="evidence" value="ECO:0007669"/>
    <property type="project" value="TreeGrafter"/>
</dbReference>
<dbReference type="GO" id="GO:0050660">
    <property type="term" value="F:flavin adenine dinucleotide binding"/>
    <property type="evidence" value="ECO:0007669"/>
    <property type="project" value="TreeGrafter"/>
</dbReference>
<dbReference type="InterPro" id="IPR039799">
    <property type="entry name" value="ALR/ERV"/>
</dbReference>
<keyword evidence="7" id="KW-0472">Membrane</keyword>
<evidence type="ECO:0000256" key="7">
    <source>
        <dbReference type="SAM" id="Phobius"/>
    </source>
</evidence>
<dbReference type="AlphaFoldDB" id="A0A6C0AGT5"/>
<keyword evidence="7" id="KW-0812">Transmembrane</keyword>
<feature type="domain" description="ERV/ALR sulfhydryl oxidase" evidence="8">
    <location>
        <begin position="1"/>
        <end position="101"/>
    </location>
</feature>
<keyword evidence="3" id="KW-0285">Flavoprotein</keyword>
<dbReference type="EMBL" id="MN740625">
    <property type="protein sequence ID" value="QHS79004.1"/>
    <property type="molecule type" value="Genomic_DNA"/>
</dbReference>
<evidence type="ECO:0000256" key="4">
    <source>
        <dbReference type="ARBA" id="ARBA00022827"/>
    </source>
</evidence>
<dbReference type="PROSITE" id="PS51324">
    <property type="entry name" value="ERV_ALR"/>
    <property type="match status" value="1"/>
</dbReference>
<dbReference type="InterPro" id="IPR017905">
    <property type="entry name" value="ERV/ALR_sulphydryl_oxidase"/>
</dbReference>
<evidence type="ECO:0000256" key="5">
    <source>
        <dbReference type="ARBA" id="ARBA00023002"/>
    </source>
</evidence>
<name>A0A6C0AGT5_9ZZZZ</name>
<keyword evidence="7" id="KW-1133">Transmembrane helix</keyword>
<feature type="transmembrane region" description="Helical" evidence="7">
    <location>
        <begin position="121"/>
        <end position="137"/>
    </location>
</feature>
<evidence type="ECO:0000256" key="6">
    <source>
        <dbReference type="ARBA" id="ARBA00023157"/>
    </source>
</evidence>
<dbReference type="EC" id="1.8.3.2" evidence="2"/>
<sequence length="139" mass="17110">MDPSIWGPHYWFMLHTMAFNYPQHPTSIQKKIYHRFIHNLHEFIPNRSMANTFQRLLTDNPVTPYLDNRTDFIQWMHHMHNLVNKRLDRPTMPLSEHYDEFLRHFEPKQTKLQRLFQEKKKIVYTLAIIVVVVYLYLQM</sequence>
<dbReference type="Pfam" id="PF04777">
    <property type="entry name" value="Evr1_Alr"/>
    <property type="match status" value="1"/>
</dbReference>
<accession>A0A6C0AGT5</accession>
<keyword evidence="4" id="KW-0274">FAD</keyword>
<dbReference type="InterPro" id="IPR036774">
    <property type="entry name" value="ERV/ALR_sulphydryl_oxid_sf"/>
</dbReference>
<evidence type="ECO:0000256" key="3">
    <source>
        <dbReference type="ARBA" id="ARBA00022630"/>
    </source>
</evidence>
<dbReference type="PANTHER" id="PTHR12645:SF0">
    <property type="entry name" value="FAD-LINKED SULFHYDRYL OXIDASE ALR"/>
    <property type="match status" value="1"/>
</dbReference>
<keyword evidence="6" id="KW-1015">Disulfide bond</keyword>
<evidence type="ECO:0000256" key="1">
    <source>
        <dbReference type="ARBA" id="ARBA00001974"/>
    </source>
</evidence>
<protein>
    <recommendedName>
        <fullName evidence="2">thiol oxidase</fullName>
        <ecNumber evidence="2">1.8.3.2</ecNumber>
    </recommendedName>
</protein>
<dbReference type="PANTHER" id="PTHR12645">
    <property type="entry name" value="ALR/ERV"/>
    <property type="match status" value="1"/>
</dbReference>
<evidence type="ECO:0000259" key="8">
    <source>
        <dbReference type="PROSITE" id="PS51324"/>
    </source>
</evidence>
<reference evidence="9" key="1">
    <citation type="journal article" date="2020" name="Nature">
        <title>Giant virus diversity and host interactions through global metagenomics.</title>
        <authorList>
            <person name="Schulz F."/>
            <person name="Roux S."/>
            <person name="Paez-Espino D."/>
            <person name="Jungbluth S."/>
            <person name="Walsh D.A."/>
            <person name="Denef V.J."/>
            <person name="McMahon K.D."/>
            <person name="Konstantinidis K.T."/>
            <person name="Eloe-Fadrosh E.A."/>
            <person name="Kyrpides N.C."/>
            <person name="Woyke T."/>
        </authorList>
    </citation>
    <scope>NUCLEOTIDE SEQUENCE</scope>
    <source>
        <strain evidence="9">GVMAG-S-1035118-87</strain>
    </source>
</reference>
<dbReference type="GO" id="GO:0016971">
    <property type="term" value="F:flavin-dependent sulfhydryl oxidase activity"/>
    <property type="evidence" value="ECO:0007669"/>
    <property type="project" value="InterPro"/>
</dbReference>
<evidence type="ECO:0000256" key="2">
    <source>
        <dbReference type="ARBA" id="ARBA00012512"/>
    </source>
</evidence>
<proteinExistence type="predicted"/>
<evidence type="ECO:0000313" key="9">
    <source>
        <dbReference type="EMBL" id="QHS79004.1"/>
    </source>
</evidence>
<keyword evidence="5" id="KW-0560">Oxidoreductase</keyword>
<dbReference type="Gene3D" id="1.20.120.310">
    <property type="entry name" value="ERV/ALR sulfhydryl oxidase domain"/>
    <property type="match status" value="1"/>
</dbReference>
<dbReference type="SUPFAM" id="SSF69000">
    <property type="entry name" value="FAD-dependent thiol oxidase"/>
    <property type="match status" value="1"/>
</dbReference>
<organism evidence="9">
    <name type="scientific">viral metagenome</name>
    <dbReference type="NCBI Taxonomy" id="1070528"/>
    <lineage>
        <taxon>unclassified sequences</taxon>
        <taxon>metagenomes</taxon>
        <taxon>organismal metagenomes</taxon>
    </lineage>
</organism>